<feature type="domain" description="C2" evidence="1">
    <location>
        <begin position="1"/>
        <end position="129"/>
    </location>
</feature>
<protein>
    <recommendedName>
        <fullName evidence="1">C2 domain-containing protein</fullName>
    </recommendedName>
</protein>
<dbReference type="Proteomes" id="UP001174677">
    <property type="component" value="Chromosome 7"/>
</dbReference>
<dbReference type="PANTHER" id="PTHR35503:SF2">
    <property type="entry name" value="OS04G0455700 PROTEIN"/>
    <property type="match status" value="1"/>
</dbReference>
<proteinExistence type="predicted"/>
<dbReference type="PROSITE" id="PS50004">
    <property type="entry name" value="C2"/>
    <property type="match status" value="1"/>
</dbReference>
<reference evidence="2" key="1">
    <citation type="journal article" date="2023" name="Plant Biotechnol. J.">
        <title>Chromosome-level wild Hevea brasiliensis genome provides new tools for genomic-assisted breeding and valuable loci to elevate rubber yield.</title>
        <authorList>
            <person name="Cheng H."/>
            <person name="Song X."/>
            <person name="Hu Y."/>
            <person name="Wu T."/>
            <person name="Yang Q."/>
            <person name="An Z."/>
            <person name="Feng S."/>
            <person name="Deng Z."/>
            <person name="Wu W."/>
            <person name="Zeng X."/>
            <person name="Tu M."/>
            <person name="Wang X."/>
            <person name="Huang H."/>
        </authorList>
    </citation>
    <scope>NUCLEOTIDE SEQUENCE</scope>
    <source>
        <strain evidence="2">MT/VB/25A 57/8</strain>
    </source>
</reference>
<dbReference type="InterPro" id="IPR000008">
    <property type="entry name" value="C2_dom"/>
</dbReference>
<gene>
    <name evidence="2" type="ORF">P3X46_012808</name>
</gene>
<accession>A0ABQ9ME25</accession>
<dbReference type="EMBL" id="JARPOI010000007">
    <property type="protein sequence ID" value="KAJ9177605.1"/>
    <property type="molecule type" value="Genomic_DNA"/>
</dbReference>
<keyword evidence="3" id="KW-1185">Reference proteome</keyword>
<dbReference type="CDD" id="cd00030">
    <property type="entry name" value="C2"/>
    <property type="match status" value="1"/>
</dbReference>
<sequence>MGAASLCPSSLSCEIRIVQAKNIELKSHGNLFVRFYLPAGNKKKIQLNSQEISSKSNLLWNQSFSLECSGTDQDSISNLKQESVVFELRWRNTNPILGKISGGSQLLGRAEIPWKTAVESPKMEIEKCFMMLSKKTCSLLVDGVKPPSLQISMKVRVPKMEKKKKKMLRDECGCCSGSGCKCEDYEMFALVGAFEAP</sequence>
<evidence type="ECO:0000259" key="1">
    <source>
        <dbReference type="PROSITE" id="PS50004"/>
    </source>
</evidence>
<name>A0ABQ9ME25_HEVBR</name>
<dbReference type="SUPFAM" id="SSF49562">
    <property type="entry name" value="C2 domain (Calcium/lipid-binding domain, CaLB)"/>
    <property type="match status" value="1"/>
</dbReference>
<dbReference type="Pfam" id="PF00168">
    <property type="entry name" value="C2"/>
    <property type="match status" value="1"/>
</dbReference>
<comment type="caution">
    <text evidence="2">The sequence shown here is derived from an EMBL/GenBank/DDBJ whole genome shotgun (WGS) entry which is preliminary data.</text>
</comment>
<dbReference type="Gene3D" id="2.60.40.150">
    <property type="entry name" value="C2 domain"/>
    <property type="match status" value="1"/>
</dbReference>
<organism evidence="2 3">
    <name type="scientific">Hevea brasiliensis</name>
    <name type="common">Para rubber tree</name>
    <name type="synonym">Siphonia brasiliensis</name>
    <dbReference type="NCBI Taxonomy" id="3981"/>
    <lineage>
        <taxon>Eukaryota</taxon>
        <taxon>Viridiplantae</taxon>
        <taxon>Streptophyta</taxon>
        <taxon>Embryophyta</taxon>
        <taxon>Tracheophyta</taxon>
        <taxon>Spermatophyta</taxon>
        <taxon>Magnoliopsida</taxon>
        <taxon>eudicotyledons</taxon>
        <taxon>Gunneridae</taxon>
        <taxon>Pentapetalae</taxon>
        <taxon>rosids</taxon>
        <taxon>fabids</taxon>
        <taxon>Malpighiales</taxon>
        <taxon>Euphorbiaceae</taxon>
        <taxon>Crotonoideae</taxon>
        <taxon>Micrandreae</taxon>
        <taxon>Hevea</taxon>
    </lineage>
</organism>
<evidence type="ECO:0000313" key="2">
    <source>
        <dbReference type="EMBL" id="KAJ9177605.1"/>
    </source>
</evidence>
<dbReference type="InterPro" id="IPR035892">
    <property type="entry name" value="C2_domain_sf"/>
</dbReference>
<dbReference type="SMART" id="SM00239">
    <property type="entry name" value="C2"/>
    <property type="match status" value="1"/>
</dbReference>
<dbReference type="PANTHER" id="PTHR35503">
    <property type="entry name" value="OSJNBA0006M15.15 PROTEIN"/>
    <property type="match status" value="1"/>
</dbReference>
<evidence type="ECO:0000313" key="3">
    <source>
        <dbReference type="Proteomes" id="UP001174677"/>
    </source>
</evidence>